<keyword evidence="7" id="KW-1185">Reference proteome</keyword>
<organism evidence="6 7">
    <name type="scientific">Candidatus Entotheonella gemina</name>
    <dbReference type="NCBI Taxonomy" id="1429439"/>
    <lineage>
        <taxon>Bacteria</taxon>
        <taxon>Pseudomonadati</taxon>
        <taxon>Nitrospinota/Tectimicrobiota group</taxon>
        <taxon>Candidatus Tectimicrobiota</taxon>
        <taxon>Candidatus Entotheonellia</taxon>
        <taxon>Candidatus Entotheonellales</taxon>
        <taxon>Candidatus Entotheonellaceae</taxon>
        <taxon>Candidatus Entotheonella</taxon>
    </lineage>
</organism>
<feature type="domain" description="ABC transporter type 1 GsiC-like N-terminal" evidence="5">
    <location>
        <begin position="4"/>
        <end position="64"/>
    </location>
</feature>
<name>W4M3I0_9BACT</name>
<protein>
    <recommendedName>
        <fullName evidence="5">ABC transporter type 1 GsiC-like N-terminal domain-containing protein</fullName>
    </recommendedName>
</protein>
<accession>W4M3I0</accession>
<comment type="caution">
    <text evidence="6">The sequence shown here is derived from an EMBL/GenBank/DDBJ whole genome shotgun (WGS) entry which is preliminary data.</text>
</comment>
<proteinExistence type="predicted"/>
<reference evidence="6 7" key="1">
    <citation type="journal article" date="2014" name="Nature">
        <title>An environmental bacterial taxon with a large and distinct metabolic repertoire.</title>
        <authorList>
            <person name="Wilson M.C."/>
            <person name="Mori T."/>
            <person name="Ruckert C."/>
            <person name="Uria A.R."/>
            <person name="Helf M.J."/>
            <person name="Takada K."/>
            <person name="Gernert C."/>
            <person name="Steffens U.A."/>
            <person name="Heycke N."/>
            <person name="Schmitt S."/>
            <person name="Rinke C."/>
            <person name="Helfrich E.J."/>
            <person name="Brachmann A.O."/>
            <person name="Gurgui C."/>
            <person name="Wakimoto T."/>
            <person name="Kracht M."/>
            <person name="Crusemann M."/>
            <person name="Hentschel U."/>
            <person name="Abe I."/>
            <person name="Matsunaga S."/>
            <person name="Kalinowski J."/>
            <person name="Takeyama H."/>
            <person name="Piel J."/>
        </authorList>
    </citation>
    <scope>NUCLEOTIDE SEQUENCE [LARGE SCALE GENOMIC DNA]</scope>
    <source>
        <strain evidence="7">TSY2</strain>
    </source>
</reference>
<evidence type="ECO:0000256" key="2">
    <source>
        <dbReference type="ARBA" id="ARBA00022448"/>
    </source>
</evidence>
<evidence type="ECO:0000256" key="3">
    <source>
        <dbReference type="ARBA" id="ARBA00022475"/>
    </source>
</evidence>
<sequence>MIPTVLVITLVVFAMMQAIPGDPIITLLGDAYDEEDAEELRKEYGLDRPVWEQYFVWLGKLMRGDWGESILSSREILADVLIRLPVTIELIVLAMIVALLIAV</sequence>
<dbReference type="PANTHER" id="PTHR43163">
    <property type="entry name" value="DIPEPTIDE TRANSPORT SYSTEM PERMEASE PROTEIN DPPB-RELATED"/>
    <property type="match status" value="1"/>
</dbReference>
<dbReference type="AlphaFoldDB" id="W4M3I0"/>
<feature type="non-terminal residue" evidence="6">
    <location>
        <position position="103"/>
    </location>
</feature>
<comment type="subcellular location">
    <subcellularLocation>
        <location evidence="1">Cell membrane</location>
        <topology evidence="1">Multi-pass membrane protein</topology>
    </subcellularLocation>
</comment>
<evidence type="ECO:0000259" key="5">
    <source>
        <dbReference type="Pfam" id="PF19300"/>
    </source>
</evidence>
<evidence type="ECO:0000313" key="7">
    <source>
        <dbReference type="Proteomes" id="UP000019140"/>
    </source>
</evidence>
<dbReference type="Proteomes" id="UP000019140">
    <property type="component" value="Unassembled WGS sequence"/>
</dbReference>
<gene>
    <name evidence="6" type="ORF">ETSY2_27020</name>
</gene>
<feature type="transmembrane region" description="Helical" evidence="4">
    <location>
        <begin position="80"/>
        <end position="102"/>
    </location>
</feature>
<dbReference type="HOGENOM" id="CLU_036879_5_3_7"/>
<evidence type="ECO:0000256" key="4">
    <source>
        <dbReference type="SAM" id="Phobius"/>
    </source>
</evidence>
<dbReference type="EMBL" id="AZHX01001135">
    <property type="protein sequence ID" value="ETX04750.1"/>
    <property type="molecule type" value="Genomic_DNA"/>
</dbReference>
<keyword evidence="2" id="KW-0813">Transport</keyword>
<dbReference type="InterPro" id="IPR045621">
    <property type="entry name" value="BPD_transp_1_N"/>
</dbReference>
<keyword evidence="4" id="KW-0472">Membrane</keyword>
<dbReference type="PANTHER" id="PTHR43163:SF6">
    <property type="entry name" value="DIPEPTIDE TRANSPORT SYSTEM PERMEASE PROTEIN DPPB-RELATED"/>
    <property type="match status" value="1"/>
</dbReference>
<dbReference type="GO" id="GO:0005886">
    <property type="term" value="C:plasma membrane"/>
    <property type="evidence" value="ECO:0007669"/>
    <property type="project" value="UniProtKB-SubCell"/>
</dbReference>
<evidence type="ECO:0000256" key="1">
    <source>
        <dbReference type="ARBA" id="ARBA00004651"/>
    </source>
</evidence>
<dbReference type="Pfam" id="PF19300">
    <property type="entry name" value="BPD_transp_1_N"/>
    <property type="match status" value="1"/>
</dbReference>
<keyword evidence="4" id="KW-0812">Transmembrane</keyword>
<keyword evidence="3" id="KW-1003">Cell membrane</keyword>
<evidence type="ECO:0000313" key="6">
    <source>
        <dbReference type="EMBL" id="ETX04750.1"/>
    </source>
</evidence>
<keyword evidence="4" id="KW-1133">Transmembrane helix</keyword>